<feature type="non-terminal residue" evidence="1">
    <location>
        <position position="144"/>
    </location>
</feature>
<reference evidence="1" key="1">
    <citation type="submission" date="2023-10" db="EMBL/GenBank/DDBJ databases">
        <authorList>
            <person name="Chen Y."/>
            <person name="Shah S."/>
            <person name="Dougan E. K."/>
            <person name="Thang M."/>
            <person name="Chan C."/>
        </authorList>
    </citation>
    <scope>NUCLEOTIDE SEQUENCE [LARGE SCALE GENOMIC DNA]</scope>
</reference>
<dbReference type="EMBL" id="CAUYUJ010006190">
    <property type="protein sequence ID" value="CAK0816439.1"/>
    <property type="molecule type" value="Genomic_DNA"/>
</dbReference>
<organism evidence="1 2">
    <name type="scientific">Prorocentrum cordatum</name>
    <dbReference type="NCBI Taxonomy" id="2364126"/>
    <lineage>
        <taxon>Eukaryota</taxon>
        <taxon>Sar</taxon>
        <taxon>Alveolata</taxon>
        <taxon>Dinophyceae</taxon>
        <taxon>Prorocentrales</taxon>
        <taxon>Prorocentraceae</taxon>
        <taxon>Prorocentrum</taxon>
    </lineage>
</organism>
<evidence type="ECO:0000313" key="2">
    <source>
        <dbReference type="Proteomes" id="UP001189429"/>
    </source>
</evidence>
<gene>
    <name evidence="1" type="ORF">PCOR1329_LOCUS19393</name>
</gene>
<keyword evidence="2" id="KW-1185">Reference proteome</keyword>
<protein>
    <submittedName>
        <fullName evidence="1">Uncharacterized protein</fullName>
    </submittedName>
</protein>
<dbReference type="Gene3D" id="1.10.510.10">
    <property type="entry name" value="Transferase(Phosphotransferase) domain 1"/>
    <property type="match status" value="1"/>
</dbReference>
<accession>A0ABN9RBU2</accession>
<name>A0ABN9RBU2_9DINO</name>
<sequence length="144" mass="14522">AGNVLSLVCKVTNDEPEPLPEDTDADIVKLVAALLSKSPEGRPSASAALRSPCLQQTADLLLIYRSGLEGKFDRIELEDARAQDQKAGIVVSKDAATDSESEADTSLSTPVAMAGGVNLVARAGLGAGGGCAAAALSAALSCRG</sequence>
<dbReference type="SUPFAM" id="SSF56112">
    <property type="entry name" value="Protein kinase-like (PK-like)"/>
    <property type="match status" value="1"/>
</dbReference>
<feature type="non-terminal residue" evidence="1">
    <location>
        <position position="1"/>
    </location>
</feature>
<comment type="caution">
    <text evidence="1">The sequence shown here is derived from an EMBL/GenBank/DDBJ whole genome shotgun (WGS) entry which is preliminary data.</text>
</comment>
<dbReference type="InterPro" id="IPR011009">
    <property type="entry name" value="Kinase-like_dom_sf"/>
</dbReference>
<dbReference type="Proteomes" id="UP001189429">
    <property type="component" value="Unassembled WGS sequence"/>
</dbReference>
<proteinExistence type="predicted"/>
<evidence type="ECO:0000313" key="1">
    <source>
        <dbReference type="EMBL" id="CAK0816439.1"/>
    </source>
</evidence>